<name>A0A7M4DDU9_9MICO</name>
<dbReference type="AlphaFoldDB" id="A0A7M4DDU9"/>
<protein>
    <submittedName>
        <fullName evidence="1">DinB superfamily protein</fullName>
    </submittedName>
</protein>
<dbReference type="InterPro" id="IPR007061">
    <property type="entry name" value="MST-like"/>
</dbReference>
<gene>
    <name evidence="1" type="ORF">HALOF300_00288</name>
</gene>
<dbReference type="InterPro" id="IPR034660">
    <property type="entry name" value="DinB/YfiT-like"/>
</dbReference>
<evidence type="ECO:0000313" key="1">
    <source>
        <dbReference type="EMBL" id="VZO35063.1"/>
    </source>
</evidence>
<accession>A0A7M4DDU9</accession>
<reference evidence="1 2" key="1">
    <citation type="submission" date="2019-11" db="EMBL/GenBank/DDBJ databases">
        <authorList>
            <person name="Criscuolo A."/>
        </authorList>
    </citation>
    <scope>NUCLEOTIDE SEQUENCE [LARGE SCALE GENOMIC DNA]</scope>
    <source>
        <strain evidence="1">CIP111667</strain>
    </source>
</reference>
<evidence type="ECO:0000313" key="2">
    <source>
        <dbReference type="Proteomes" id="UP000419743"/>
    </source>
</evidence>
<comment type="caution">
    <text evidence="1">The sequence shown here is derived from an EMBL/GenBank/DDBJ whole genome shotgun (WGS) entry which is preliminary data.</text>
</comment>
<dbReference type="Proteomes" id="UP000419743">
    <property type="component" value="Unassembled WGS sequence"/>
</dbReference>
<dbReference type="EMBL" id="CACRYJ010000006">
    <property type="protein sequence ID" value="VZO35063.1"/>
    <property type="molecule type" value="Genomic_DNA"/>
</dbReference>
<proteinExistence type="predicted"/>
<dbReference type="RefSeq" id="WP_156738869.1">
    <property type="nucleotide sequence ID" value="NZ_CACRYJ010000006.1"/>
</dbReference>
<organism evidence="1 2">
    <name type="scientific">Occultella aeris</name>
    <dbReference type="NCBI Taxonomy" id="2761496"/>
    <lineage>
        <taxon>Bacteria</taxon>
        <taxon>Bacillati</taxon>
        <taxon>Actinomycetota</taxon>
        <taxon>Actinomycetes</taxon>
        <taxon>Micrococcales</taxon>
        <taxon>Ruaniaceae</taxon>
        <taxon>Occultella</taxon>
    </lineage>
</organism>
<dbReference type="Gene3D" id="1.20.120.450">
    <property type="entry name" value="dinb family like domain"/>
    <property type="match status" value="1"/>
</dbReference>
<sequence>MADVDEVKSALHDELRWAREAMVGKLEGLSEYDVRRPMTGTGTNLLGLIKHLSMGESKYLGEVFGRPFPEHLPWWDADAEPDVDKWATAEESRAQIVRRYERVCAHADATIDSLELDSPGHVAWWPRPQVKLVNVVAHVLSETNRHAGHADILREQLDGVTGDCRRSSVAA</sequence>
<keyword evidence="2" id="KW-1185">Reference proteome</keyword>
<dbReference type="Pfam" id="PF04978">
    <property type="entry name" value="MST"/>
    <property type="match status" value="1"/>
</dbReference>
<dbReference type="SUPFAM" id="SSF109854">
    <property type="entry name" value="DinB/YfiT-like putative metalloenzymes"/>
    <property type="match status" value="1"/>
</dbReference>